<name>A0AA39UX30_9LECA</name>
<evidence type="ECO:0000313" key="2">
    <source>
        <dbReference type="EMBL" id="KAK0507073.1"/>
    </source>
</evidence>
<protein>
    <recommendedName>
        <fullName evidence="4">Small secreted protein</fullName>
    </recommendedName>
</protein>
<dbReference type="EMBL" id="JAFEKC020000025">
    <property type="protein sequence ID" value="KAK0507073.1"/>
    <property type="molecule type" value="Genomic_DNA"/>
</dbReference>
<reference evidence="2" key="1">
    <citation type="submission" date="2023-03" db="EMBL/GenBank/DDBJ databases">
        <title>Complete genome of Cladonia borealis.</title>
        <authorList>
            <person name="Park H."/>
        </authorList>
    </citation>
    <scope>NUCLEOTIDE SEQUENCE</scope>
    <source>
        <strain evidence="2">ANT050790</strain>
    </source>
</reference>
<feature type="chain" id="PRO_5041354975" description="Small secreted protein" evidence="1">
    <location>
        <begin position="20"/>
        <end position="126"/>
    </location>
</feature>
<accession>A0AA39UX30</accession>
<dbReference type="AlphaFoldDB" id="A0AA39UX30"/>
<comment type="caution">
    <text evidence="2">The sequence shown here is derived from an EMBL/GenBank/DDBJ whole genome shotgun (WGS) entry which is preliminary data.</text>
</comment>
<keyword evidence="1" id="KW-0732">Signal</keyword>
<dbReference type="Proteomes" id="UP001166286">
    <property type="component" value="Unassembled WGS sequence"/>
</dbReference>
<feature type="signal peptide" evidence="1">
    <location>
        <begin position="1"/>
        <end position="19"/>
    </location>
</feature>
<organism evidence="2 3">
    <name type="scientific">Cladonia borealis</name>
    <dbReference type="NCBI Taxonomy" id="184061"/>
    <lineage>
        <taxon>Eukaryota</taxon>
        <taxon>Fungi</taxon>
        <taxon>Dikarya</taxon>
        <taxon>Ascomycota</taxon>
        <taxon>Pezizomycotina</taxon>
        <taxon>Lecanoromycetes</taxon>
        <taxon>OSLEUM clade</taxon>
        <taxon>Lecanoromycetidae</taxon>
        <taxon>Lecanorales</taxon>
        <taxon>Lecanorineae</taxon>
        <taxon>Cladoniaceae</taxon>
        <taxon>Cladonia</taxon>
    </lineage>
</organism>
<gene>
    <name evidence="2" type="ORF">JMJ35_010531</name>
</gene>
<evidence type="ECO:0008006" key="4">
    <source>
        <dbReference type="Google" id="ProtNLM"/>
    </source>
</evidence>
<evidence type="ECO:0000313" key="3">
    <source>
        <dbReference type="Proteomes" id="UP001166286"/>
    </source>
</evidence>
<sequence length="126" mass="13158">MKTITASIIFTLLAAIAHTAPAPAPAPVPQSEPCNPNAHGRSCSAILYGAAGVSQEISQEINLEVDAIDVPFSVSTIYNPDNGQYEYWTFYGVDGSVTKVGPGETTAVGPPQVQTSAYCNIQCPGE</sequence>
<proteinExistence type="predicted"/>
<evidence type="ECO:0000256" key="1">
    <source>
        <dbReference type="SAM" id="SignalP"/>
    </source>
</evidence>
<keyword evidence="3" id="KW-1185">Reference proteome</keyword>